<dbReference type="InterPro" id="IPR012675">
    <property type="entry name" value="Beta-grasp_dom_sf"/>
</dbReference>
<dbReference type="PANTHER" id="PTHR33359">
    <property type="entry name" value="MOLYBDOPTERIN SYNTHASE SULFUR CARRIER SUBUNIT"/>
    <property type="match status" value="1"/>
</dbReference>
<evidence type="ECO:0000256" key="1">
    <source>
        <dbReference type="ARBA" id="ARBA00005046"/>
    </source>
</evidence>
<comment type="caution">
    <text evidence="13">The sequence shown here is derived from an EMBL/GenBank/DDBJ whole genome shotgun (WGS) entry which is preliminary data.</text>
</comment>
<dbReference type="Pfam" id="PF02597">
    <property type="entry name" value="ThiS"/>
    <property type="match status" value="1"/>
</dbReference>
<dbReference type="AlphaFoldDB" id="A0A0A2TEY0"/>
<dbReference type="Proteomes" id="UP000030147">
    <property type="component" value="Unassembled WGS sequence"/>
</dbReference>
<evidence type="ECO:0000256" key="9">
    <source>
        <dbReference type="ARBA" id="ARBA00076711"/>
    </source>
</evidence>
<dbReference type="PANTHER" id="PTHR33359:SF1">
    <property type="entry name" value="MOLYBDOPTERIN SYNTHASE SULFUR CARRIER SUBUNIT"/>
    <property type="match status" value="1"/>
</dbReference>
<comment type="similarity">
    <text evidence="4">Belongs to the MoaD family.</text>
</comment>
<dbReference type="GO" id="GO:0000166">
    <property type="term" value="F:nucleotide binding"/>
    <property type="evidence" value="ECO:0007669"/>
    <property type="project" value="UniProtKB-KW"/>
</dbReference>
<gene>
    <name evidence="13" type="ORF">N782_15650</name>
</gene>
<dbReference type="InterPro" id="IPR010038">
    <property type="entry name" value="MoaD_arc-typ"/>
</dbReference>
<evidence type="ECO:0000313" key="14">
    <source>
        <dbReference type="Proteomes" id="UP000030147"/>
    </source>
</evidence>
<evidence type="ECO:0000256" key="3">
    <source>
        <dbReference type="ARBA" id="ARBA00023150"/>
    </source>
</evidence>
<comment type="subunit">
    <text evidence="7">Heterotetramer of 2 MoaD subunits and 2 MoaE subunits. Forms a stable heterotetrameric complex of 2 MoaD and 2 MoeB during adenylation of MoaD by MoeB. During catalysis MoaD shuttles between the two heterotetrameric complexes.</text>
</comment>
<dbReference type="InterPro" id="IPR003749">
    <property type="entry name" value="ThiS/MoaD-like"/>
</dbReference>
<evidence type="ECO:0000256" key="7">
    <source>
        <dbReference type="ARBA" id="ARBA00063099"/>
    </source>
</evidence>
<sequence length="77" mass="8277">MVKVLLFAQFQEAAGRESVEIDAAGHPISHVKSVLKENYGILELDDANVAVNEEYTNMSTELKDGDTVAFIPPVSGG</sequence>
<name>A0A0A2TEY0_9BACI</name>
<dbReference type="GO" id="GO:1990133">
    <property type="term" value="C:molybdopterin adenylyltransferase complex"/>
    <property type="evidence" value="ECO:0007669"/>
    <property type="project" value="TreeGrafter"/>
</dbReference>
<keyword evidence="14" id="KW-1185">Reference proteome</keyword>
<dbReference type="CDD" id="cd00754">
    <property type="entry name" value="Ubl_MoaD"/>
    <property type="match status" value="1"/>
</dbReference>
<organism evidence="13 14">
    <name type="scientific">Pontibacillus yanchengensis Y32</name>
    <dbReference type="NCBI Taxonomy" id="1385514"/>
    <lineage>
        <taxon>Bacteria</taxon>
        <taxon>Bacillati</taxon>
        <taxon>Bacillota</taxon>
        <taxon>Bacilli</taxon>
        <taxon>Bacillales</taxon>
        <taxon>Bacillaceae</taxon>
        <taxon>Pontibacillus</taxon>
    </lineage>
</organism>
<evidence type="ECO:0000256" key="5">
    <source>
        <dbReference type="ARBA" id="ARBA00024247"/>
    </source>
</evidence>
<dbReference type="FunFam" id="3.10.20.30:FF:000010">
    <property type="entry name" value="Molybdopterin synthase sulfur carrier subunit"/>
    <property type="match status" value="1"/>
</dbReference>
<evidence type="ECO:0000256" key="10">
    <source>
        <dbReference type="ARBA" id="ARBA00077809"/>
    </source>
</evidence>
<evidence type="ECO:0000256" key="4">
    <source>
        <dbReference type="ARBA" id="ARBA00024200"/>
    </source>
</evidence>
<dbReference type="EMBL" id="AVBF01000003">
    <property type="protein sequence ID" value="KGP74372.1"/>
    <property type="molecule type" value="Genomic_DNA"/>
</dbReference>
<dbReference type="RefSeq" id="WP_036815674.1">
    <property type="nucleotide sequence ID" value="NZ_AVBF01000003.1"/>
</dbReference>
<keyword evidence="2" id="KW-0547">Nucleotide-binding</keyword>
<dbReference type="InterPro" id="IPR016155">
    <property type="entry name" value="Mopterin_synth/thiamin_S_b"/>
</dbReference>
<evidence type="ECO:0000256" key="11">
    <source>
        <dbReference type="ARBA" id="ARBA00078020"/>
    </source>
</evidence>
<reference evidence="13 14" key="1">
    <citation type="journal article" date="2015" name="Stand. Genomic Sci.">
        <title>High quality draft genome sequence of the moderately halophilic bacterium Pontibacillus yanchengensis Y32(T) and comparison among Pontibacillus genomes.</title>
        <authorList>
            <person name="Huang J."/>
            <person name="Qiao Z.X."/>
            <person name="Tang J.W."/>
            <person name="Wang G."/>
        </authorList>
    </citation>
    <scope>NUCLEOTIDE SEQUENCE [LARGE SCALE GENOMIC DNA]</scope>
    <source>
        <strain evidence="13 14">Y32</strain>
    </source>
</reference>
<evidence type="ECO:0000256" key="6">
    <source>
        <dbReference type="ARBA" id="ARBA00054425"/>
    </source>
</evidence>
<keyword evidence="3" id="KW-0501">Molybdenum cofactor biosynthesis</keyword>
<dbReference type="Gene3D" id="3.10.20.30">
    <property type="match status" value="1"/>
</dbReference>
<dbReference type="SUPFAM" id="SSF54285">
    <property type="entry name" value="MoaD/ThiS"/>
    <property type="match status" value="1"/>
</dbReference>
<dbReference type="NCBIfam" id="TIGR01687">
    <property type="entry name" value="moaD_arch"/>
    <property type="match status" value="1"/>
</dbReference>
<comment type="pathway">
    <text evidence="1">Cofactor biosynthesis; molybdopterin biosynthesis.</text>
</comment>
<dbReference type="STRING" id="1385514.N782_15650"/>
<dbReference type="GO" id="GO:0006777">
    <property type="term" value="P:Mo-molybdopterin cofactor biosynthetic process"/>
    <property type="evidence" value="ECO:0007669"/>
    <property type="project" value="UniProtKB-KW"/>
</dbReference>
<evidence type="ECO:0000256" key="8">
    <source>
        <dbReference type="ARBA" id="ARBA00075076"/>
    </source>
</evidence>
<evidence type="ECO:0000313" key="13">
    <source>
        <dbReference type="EMBL" id="KGP74372.1"/>
    </source>
</evidence>
<dbReference type="InterPro" id="IPR044672">
    <property type="entry name" value="MOCS2A"/>
</dbReference>
<evidence type="ECO:0000256" key="2">
    <source>
        <dbReference type="ARBA" id="ARBA00022741"/>
    </source>
</evidence>
<evidence type="ECO:0000256" key="12">
    <source>
        <dbReference type="ARBA" id="ARBA00078992"/>
    </source>
</evidence>
<dbReference type="eggNOG" id="COG1977">
    <property type="taxonomic scope" value="Bacteria"/>
</dbReference>
<protein>
    <recommendedName>
        <fullName evidence="5">Molybdopterin synthase sulfur carrier subunit</fullName>
    </recommendedName>
    <alternativeName>
        <fullName evidence="11">MPT synthase subunit 1</fullName>
    </alternativeName>
    <alternativeName>
        <fullName evidence="8">Molybdenum cofactor biosynthesis protein D</fullName>
    </alternativeName>
    <alternativeName>
        <fullName evidence="10">Molybdopterin-converting factor small subunit</fullName>
    </alternativeName>
    <alternativeName>
        <fullName evidence="9">Molybdopterin-converting factor subunit 1</fullName>
    </alternativeName>
    <alternativeName>
        <fullName evidence="12">Sulfur carrier protein MoaD</fullName>
    </alternativeName>
</protein>
<dbReference type="OrthoDB" id="9801945at2"/>
<accession>A0A0A2TEY0</accession>
<dbReference type="NCBIfam" id="TIGR01682">
    <property type="entry name" value="moaD"/>
    <property type="match status" value="1"/>
</dbReference>
<dbReference type="UniPathway" id="UPA00344"/>
<comment type="function">
    <text evidence="6">Involved in sulfur transfer in the conversion of molybdopterin precursor Z to molybdopterin.</text>
</comment>
<proteinExistence type="inferred from homology"/>